<sequence>MSTADAMHYDQSWMGYGWVGGLQAGLIATVAGALLFALFRWRTRSAWSHGAQMAWAYVLGIVLAASGDLADLFYFNYARLQSVQLLRVKLAEVHDPDGLGTRVLCELLGVAVGIGLAWLASEWMARRR</sequence>
<name>A0ABU8JFN7_9GAMM</name>
<keyword evidence="1" id="KW-1133">Transmembrane helix</keyword>
<evidence type="ECO:0000256" key="1">
    <source>
        <dbReference type="SAM" id="Phobius"/>
    </source>
</evidence>
<keyword evidence="1" id="KW-0472">Membrane</keyword>
<proteinExistence type="predicted"/>
<evidence type="ECO:0000313" key="3">
    <source>
        <dbReference type="Proteomes" id="UP001381174"/>
    </source>
</evidence>
<comment type="caution">
    <text evidence="2">The sequence shown here is derived from an EMBL/GenBank/DDBJ whole genome shotgun (WGS) entry which is preliminary data.</text>
</comment>
<protein>
    <recommendedName>
        <fullName evidence="4">Transmembrane protein</fullName>
    </recommendedName>
</protein>
<dbReference type="Proteomes" id="UP001381174">
    <property type="component" value="Unassembled WGS sequence"/>
</dbReference>
<feature type="transmembrane region" description="Helical" evidence="1">
    <location>
        <begin position="20"/>
        <end position="41"/>
    </location>
</feature>
<keyword evidence="1" id="KW-0812">Transmembrane</keyword>
<feature type="transmembrane region" description="Helical" evidence="1">
    <location>
        <begin position="53"/>
        <end position="75"/>
    </location>
</feature>
<keyword evidence="3" id="KW-1185">Reference proteome</keyword>
<dbReference type="EMBL" id="JBBBNY010000012">
    <property type="protein sequence ID" value="MEI7037872.1"/>
    <property type="molecule type" value="Genomic_DNA"/>
</dbReference>
<feature type="transmembrane region" description="Helical" evidence="1">
    <location>
        <begin position="99"/>
        <end position="120"/>
    </location>
</feature>
<reference evidence="2 3" key="1">
    <citation type="journal article" date="2014" name="Int. J. Syst. Evol. Microbiol.">
        <title>Fulvimonas yonginensis sp. nov., isolated from greenhouse soil, and emended description of the genus Fulvimonas.</title>
        <authorList>
            <person name="Ahn J.H."/>
            <person name="Kim S.J."/>
            <person name="Weon H.Y."/>
            <person name="Hong S.B."/>
            <person name="Seok S.J."/>
            <person name="Kwon S.W."/>
        </authorList>
    </citation>
    <scope>NUCLEOTIDE SEQUENCE [LARGE SCALE GENOMIC DNA]</scope>
    <source>
        <strain evidence="2 3">KACC 16952</strain>
    </source>
</reference>
<organism evidence="2 3">
    <name type="scientific">Fulvimonas yonginensis</name>
    <dbReference type="NCBI Taxonomy" id="1495200"/>
    <lineage>
        <taxon>Bacteria</taxon>
        <taxon>Pseudomonadati</taxon>
        <taxon>Pseudomonadota</taxon>
        <taxon>Gammaproteobacteria</taxon>
        <taxon>Lysobacterales</taxon>
        <taxon>Rhodanobacteraceae</taxon>
        <taxon>Fulvimonas</taxon>
    </lineage>
</organism>
<gene>
    <name evidence="2" type="ORF">WAT24_13970</name>
</gene>
<evidence type="ECO:0008006" key="4">
    <source>
        <dbReference type="Google" id="ProtNLM"/>
    </source>
</evidence>
<evidence type="ECO:0000313" key="2">
    <source>
        <dbReference type="EMBL" id="MEI7037872.1"/>
    </source>
</evidence>
<accession>A0ABU8JFN7</accession>